<dbReference type="RefSeq" id="WP_063212019.1">
    <property type="nucleotide sequence ID" value="NZ_VIJZ01000021.1"/>
</dbReference>
<dbReference type="Gene3D" id="1.10.1200.10">
    <property type="entry name" value="ACP-like"/>
    <property type="match status" value="1"/>
</dbReference>
<gene>
    <name evidence="2" type="ORF">FKV70_25500</name>
</gene>
<dbReference type="EMBL" id="VIJZ01000021">
    <property type="protein sequence ID" value="TQR92280.1"/>
    <property type="molecule type" value="Genomic_DNA"/>
</dbReference>
<protein>
    <submittedName>
        <fullName evidence="2">Acyl carrier protein</fullName>
    </submittedName>
</protein>
<reference evidence="2 3" key="1">
    <citation type="submission" date="2019-07" db="EMBL/GenBank/DDBJ databases">
        <title>Paenibacillus ottowii sp. nov. isolated from a fermentation system processing bovine manure.</title>
        <authorList>
            <person name="Velazquez L.F."/>
            <person name="Rajbanshi S."/>
            <person name="Guan S."/>
            <person name="Hinchee M."/>
            <person name="Welsh A."/>
        </authorList>
    </citation>
    <scope>NUCLEOTIDE SEQUENCE [LARGE SCALE GENOMIC DNA]</scope>
    <source>
        <strain evidence="2 3">MS2379</strain>
    </source>
</reference>
<evidence type="ECO:0000259" key="1">
    <source>
        <dbReference type="PROSITE" id="PS50075"/>
    </source>
</evidence>
<dbReference type="Pfam" id="PF00550">
    <property type="entry name" value="PP-binding"/>
    <property type="match status" value="1"/>
</dbReference>
<dbReference type="InterPro" id="IPR036736">
    <property type="entry name" value="ACP-like_sf"/>
</dbReference>
<proteinExistence type="predicted"/>
<dbReference type="Proteomes" id="UP000319219">
    <property type="component" value="Unassembled WGS sequence"/>
</dbReference>
<dbReference type="PROSITE" id="PS50075">
    <property type="entry name" value="CARRIER"/>
    <property type="match status" value="1"/>
</dbReference>
<dbReference type="InterPro" id="IPR009081">
    <property type="entry name" value="PP-bd_ACP"/>
</dbReference>
<feature type="domain" description="Carrier" evidence="1">
    <location>
        <begin position="1"/>
        <end position="76"/>
    </location>
</feature>
<evidence type="ECO:0000313" key="3">
    <source>
        <dbReference type="Proteomes" id="UP000319219"/>
    </source>
</evidence>
<keyword evidence="3" id="KW-1185">Reference proteome</keyword>
<evidence type="ECO:0000313" key="2">
    <source>
        <dbReference type="EMBL" id="TQR92280.1"/>
    </source>
</evidence>
<organism evidence="2 3">
    <name type="scientific">Paenibacillus ottowii</name>
    <dbReference type="NCBI Taxonomy" id="2315729"/>
    <lineage>
        <taxon>Bacteria</taxon>
        <taxon>Bacillati</taxon>
        <taxon>Bacillota</taxon>
        <taxon>Bacilli</taxon>
        <taxon>Bacillales</taxon>
        <taxon>Paenibacillaceae</taxon>
        <taxon>Paenibacillus</taxon>
    </lineage>
</organism>
<accession>A0ABY3AY60</accession>
<sequence>MSDFDRQLQELVTDVLNTDTEVQENTRLDTLENWDSFNSLRLLVQIEQNFQVRIKLEDFHKSLTVRELGNIILSQQSGKTVEVE</sequence>
<name>A0ABY3AY60_9BACL</name>
<comment type="caution">
    <text evidence="2">The sequence shown here is derived from an EMBL/GenBank/DDBJ whole genome shotgun (WGS) entry which is preliminary data.</text>
</comment>
<dbReference type="SUPFAM" id="SSF47336">
    <property type="entry name" value="ACP-like"/>
    <property type="match status" value="1"/>
</dbReference>